<dbReference type="InterPro" id="IPR029044">
    <property type="entry name" value="Nucleotide-diphossugar_trans"/>
</dbReference>
<keyword evidence="6" id="KW-1185">Reference proteome</keyword>
<dbReference type="EMBL" id="PYAL01000005">
    <property type="protein sequence ID" value="RXN86630.1"/>
    <property type="molecule type" value="Genomic_DNA"/>
</dbReference>
<dbReference type="PANTHER" id="PTHR43630:SF1">
    <property type="entry name" value="POLY-BETA-1,6-N-ACETYL-D-GLUCOSAMINE SYNTHASE"/>
    <property type="match status" value="1"/>
</dbReference>
<reference evidence="5 6" key="1">
    <citation type="journal article" date="2017" name="Int. J. Syst. Evol. Microbiol.">
        <title>Achromobacter aloeverae sp. nov., isolated from the root of Aloe vera (L.) Burm.f.</title>
        <authorList>
            <person name="Kuncharoen N."/>
            <person name="Muramatsu Y."/>
            <person name="Shibata C."/>
            <person name="Kamakura Y."/>
            <person name="Nakagawa Y."/>
            <person name="Tanasupawat S."/>
        </authorList>
    </citation>
    <scope>NUCLEOTIDE SEQUENCE [LARGE SCALE GENOMIC DNA]</scope>
    <source>
        <strain evidence="5 6">AVA-1</strain>
    </source>
</reference>
<dbReference type="GO" id="GO:0016757">
    <property type="term" value="F:glycosyltransferase activity"/>
    <property type="evidence" value="ECO:0007669"/>
    <property type="project" value="UniProtKB-KW"/>
</dbReference>
<feature type="transmembrane region" description="Helical" evidence="4">
    <location>
        <begin position="300"/>
        <end position="324"/>
    </location>
</feature>
<sequence>MTLLLNLVFLLLALPVTLACVYLGVLTLLSARPAPMPPSTRRLRFDVLVPAHNETAVITRTVGSLLALDWPADRFRVIVIADNCDDDTAALARAAGARVIERANADLRGKGYALEYGVEESGRDGYGDAVVVIDADSVVSPNLLEACATRLEQGAEAVQVHYGVLNPDDSWRTRMIAIAYAAFHAVRSRARERLRVSCGLRGNGMCLSRALLQRHPMRVFSMAEDLEYGIQLGLGGVRVWYADEAAANAEFLSSEQGSRSQRQRWEGGRFAVVRAYAGRLLMQGLRRRDRVSFELGLDLLLFPLGYVGLQIGVLLLLSAVAAIWLPAMLGWTWLALALLLILVLHTLRGWQLTSLGPRALLDLARVPFFIAWKLFVLLRYKRNKAWVKTTREDN</sequence>
<protein>
    <submittedName>
        <fullName evidence="5">Glycosyl transferase family 2</fullName>
    </submittedName>
</protein>
<dbReference type="CDD" id="cd06438">
    <property type="entry name" value="EpsO_like"/>
    <property type="match status" value="1"/>
</dbReference>
<feature type="transmembrane region" description="Helical" evidence="4">
    <location>
        <begin position="331"/>
        <end position="347"/>
    </location>
</feature>
<name>A0A4Q1HGN0_9BURK</name>
<feature type="transmembrane region" description="Helical" evidence="4">
    <location>
        <begin position="359"/>
        <end position="378"/>
    </location>
</feature>
<evidence type="ECO:0000313" key="5">
    <source>
        <dbReference type="EMBL" id="RXN86630.1"/>
    </source>
</evidence>
<keyword evidence="4" id="KW-0812">Transmembrane</keyword>
<dbReference type="Gene3D" id="3.90.550.10">
    <property type="entry name" value="Spore Coat Polysaccharide Biosynthesis Protein SpsA, Chain A"/>
    <property type="match status" value="1"/>
</dbReference>
<dbReference type="PANTHER" id="PTHR43630">
    <property type="entry name" value="POLY-BETA-1,6-N-ACETYL-D-GLUCOSAMINE SYNTHASE"/>
    <property type="match status" value="1"/>
</dbReference>
<gene>
    <name evidence="5" type="ORF">C7R54_16975</name>
</gene>
<dbReference type="AlphaFoldDB" id="A0A4Q1HGN0"/>
<evidence type="ECO:0000313" key="6">
    <source>
        <dbReference type="Proteomes" id="UP000290849"/>
    </source>
</evidence>
<dbReference type="SUPFAM" id="SSF53448">
    <property type="entry name" value="Nucleotide-diphospho-sugar transferases"/>
    <property type="match status" value="1"/>
</dbReference>
<keyword evidence="4" id="KW-1133">Transmembrane helix</keyword>
<evidence type="ECO:0000256" key="4">
    <source>
        <dbReference type="SAM" id="Phobius"/>
    </source>
</evidence>
<keyword evidence="4" id="KW-0472">Membrane</keyword>
<comment type="similarity">
    <text evidence="1">Belongs to the glycosyltransferase 2 family.</text>
</comment>
<dbReference type="Pfam" id="PF13641">
    <property type="entry name" value="Glyco_tranf_2_3"/>
    <property type="match status" value="1"/>
</dbReference>
<evidence type="ECO:0000256" key="2">
    <source>
        <dbReference type="ARBA" id="ARBA00022676"/>
    </source>
</evidence>
<proteinExistence type="inferred from homology"/>
<accession>A0A4Q1HGN0</accession>
<dbReference type="RefSeq" id="WP_129151650.1">
    <property type="nucleotide sequence ID" value="NZ_JBHSDO010000020.1"/>
</dbReference>
<organism evidence="5 6">
    <name type="scientific">Achromobacter aloeverae</name>
    <dbReference type="NCBI Taxonomy" id="1750518"/>
    <lineage>
        <taxon>Bacteria</taxon>
        <taxon>Pseudomonadati</taxon>
        <taxon>Pseudomonadota</taxon>
        <taxon>Betaproteobacteria</taxon>
        <taxon>Burkholderiales</taxon>
        <taxon>Alcaligenaceae</taxon>
        <taxon>Achromobacter</taxon>
    </lineage>
</organism>
<dbReference type="OrthoDB" id="9797391at2"/>
<comment type="caution">
    <text evidence="5">The sequence shown here is derived from an EMBL/GenBank/DDBJ whole genome shotgun (WGS) entry which is preliminary data.</text>
</comment>
<keyword evidence="2" id="KW-0328">Glycosyltransferase</keyword>
<dbReference type="Proteomes" id="UP000290849">
    <property type="component" value="Unassembled WGS sequence"/>
</dbReference>
<keyword evidence="3 5" id="KW-0808">Transferase</keyword>
<evidence type="ECO:0000256" key="1">
    <source>
        <dbReference type="ARBA" id="ARBA00006739"/>
    </source>
</evidence>
<evidence type="ECO:0000256" key="3">
    <source>
        <dbReference type="ARBA" id="ARBA00022679"/>
    </source>
</evidence>